<sequence>MHFKHQQDGKLDLHVNPMHREHFPSSSDDHLISSITRQERLLTICSLSLAGWGDLGHGRSPPRKRLKSWLAGAPLVTRVA</sequence>
<protein>
    <submittedName>
        <fullName evidence="2">Uncharacterized protein</fullName>
    </submittedName>
</protein>
<dbReference type="EMBL" id="JDSS02000018">
    <property type="protein sequence ID" value="KFB69142.1"/>
    <property type="molecule type" value="Genomic_DNA"/>
</dbReference>
<feature type="region of interest" description="Disordered" evidence="1">
    <location>
        <begin position="1"/>
        <end position="29"/>
    </location>
</feature>
<evidence type="ECO:0000256" key="1">
    <source>
        <dbReference type="SAM" id="MobiDB-lite"/>
    </source>
</evidence>
<dbReference type="AlphaFoldDB" id="A0A084Y348"/>
<proteinExistence type="predicted"/>
<reference evidence="2 3" key="1">
    <citation type="submission" date="2014-07" db="EMBL/GenBank/DDBJ databases">
        <title>Expanding our view of genomic diversity in Candidatus Accumulibacter clades.</title>
        <authorList>
            <person name="Skennerton C.T."/>
            <person name="Barr J.J."/>
            <person name="Slater F.R."/>
            <person name="Bond P.L."/>
            <person name="Tyson G.W."/>
        </authorList>
    </citation>
    <scope>NUCLEOTIDE SEQUENCE [LARGE SCALE GENOMIC DNA]</scope>
    <source>
        <strain evidence="3">SK-01</strain>
    </source>
</reference>
<gene>
    <name evidence="2" type="ORF">CAPSK01_001333</name>
</gene>
<dbReference type="Proteomes" id="UP000019812">
    <property type="component" value="Unassembled WGS sequence"/>
</dbReference>
<accession>A0A084Y348</accession>
<evidence type="ECO:0000313" key="2">
    <source>
        <dbReference type="EMBL" id="KFB69142.1"/>
    </source>
</evidence>
<comment type="caution">
    <text evidence="2">The sequence shown here is derived from an EMBL/GenBank/DDBJ whole genome shotgun (WGS) entry which is preliminary data.</text>
</comment>
<evidence type="ECO:0000313" key="3">
    <source>
        <dbReference type="Proteomes" id="UP000019812"/>
    </source>
</evidence>
<name>A0A084Y348_9PROT</name>
<organism evidence="2 3">
    <name type="scientific">Candidatus Accumulibacter vicinus</name>
    <dbReference type="NCBI Taxonomy" id="2954382"/>
    <lineage>
        <taxon>Bacteria</taxon>
        <taxon>Pseudomonadati</taxon>
        <taxon>Pseudomonadota</taxon>
        <taxon>Betaproteobacteria</taxon>
        <taxon>Candidatus Accumulibacter</taxon>
    </lineage>
</organism>
<dbReference type="STRING" id="1457154.CAPSK01_001333"/>